<feature type="compositionally biased region" description="Low complexity" evidence="1">
    <location>
        <begin position="78"/>
        <end position="90"/>
    </location>
</feature>
<feature type="region of interest" description="Disordered" evidence="1">
    <location>
        <begin position="67"/>
        <end position="90"/>
    </location>
</feature>
<keyword evidence="2" id="KW-1133">Transmembrane helix</keyword>
<keyword evidence="2" id="KW-0812">Transmembrane</keyword>
<name>A0A5B2XDF1_9PSEU</name>
<reference evidence="3 4" key="1">
    <citation type="submission" date="2019-09" db="EMBL/GenBank/DDBJ databases">
        <title>Goodfellowia gen. nov., a new genus of the Pseudonocardineae related to Actinoalloteichus, containing Goodfellowia coeruleoviolacea gen. nov., comb. nov. gen. nov., comb. nov.</title>
        <authorList>
            <person name="Labeda D."/>
        </authorList>
    </citation>
    <scope>NUCLEOTIDE SEQUENCE [LARGE SCALE GENOMIC DNA]</scope>
    <source>
        <strain evidence="3 4">AN110305</strain>
    </source>
</reference>
<comment type="caution">
    <text evidence="3">The sequence shown here is derived from an EMBL/GenBank/DDBJ whole genome shotgun (WGS) entry which is preliminary data.</text>
</comment>
<organism evidence="3 4">
    <name type="scientific">Solihabitans fulvus</name>
    <dbReference type="NCBI Taxonomy" id="1892852"/>
    <lineage>
        <taxon>Bacteria</taxon>
        <taxon>Bacillati</taxon>
        <taxon>Actinomycetota</taxon>
        <taxon>Actinomycetes</taxon>
        <taxon>Pseudonocardiales</taxon>
        <taxon>Pseudonocardiaceae</taxon>
        <taxon>Solihabitans</taxon>
    </lineage>
</organism>
<feature type="transmembrane region" description="Helical" evidence="2">
    <location>
        <begin position="43"/>
        <end position="63"/>
    </location>
</feature>
<accession>A0A5B2XDF1</accession>
<dbReference type="RefSeq" id="WP_149851044.1">
    <property type="nucleotide sequence ID" value="NZ_VUOB01000033.1"/>
</dbReference>
<dbReference type="OrthoDB" id="3296958at2"/>
<evidence type="ECO:0000256" key="2">
    <source>
        <dbReference type="SAM" id="Phobius"/>
    </source>
</evidence>
<sequence length="378" mass="39500">MHDETETLISDTLVRQADRAPHPQTVLNRLYEPTASVPRQRRMLLVAAAAVAAVAVGASTMLLHGSGGDSRAPEVGVGAAPSASAGAPSSAAKPAAAGIALKYKAGWLPEGYVEKYRESWLDNSDQNRTWVKGKGFGGSRGSRDDDAATHINMELITAKNGSAAFIQSESQYPTVVKTTVKGKPAYFQPLGDNAIQLTWAASDSQVLQLTLAAVPDLQATATRIAESVVADGSAQMQNPFVPGTVPGGIKPIDASVYGESAQTWGAFMSFGDGHDKKIFGAEVRHSDPGVTGGRAVTVRGKQGSFTTVPLSSTGAGPWGRTFMASTTVLTVQLDDGLWLAVSASSANQQQPNPFTEQDLVAFANGLTIQPGDNAWLGH</sequence>
<evidence type="ECO:0000256" key="1">
    <source>
        <dbReference type="SAM" id="MobiDB-lite"/>
    </source>
</evidence>
<dbReference type="EMBL" id="VUOB01000033">
    <property type="protein sequence ID" value="KAA2260991.1"/>
    <property type="molecule type" value="Genomic_DNA"/>
</dbReference>
<feature type="region of interest" description="Disordered" evidence="1">
    <location>
        <begin position="1"/>
        <end position="20"/>
    </location>
</feature>
<reference evidence="3 4" key="2">
    <citation type="submission" date="2019-09" db="EMBL/GenBank/DDBJ databases">
        <authorList>
            <person name="Jin C."/>
        </authorList>
    </citation>
    <scope>NUCLEOTIDE SEQUENCE [LARGE SCALE GENOMIC DNA]</scope>
    <source>
        <strain evidence="3 4">AN110305</strain>
    </source>
</reference>
<evidence type="ECO:0000313" key="3">
    <source>
        <dbReference type="EMBL" id="KAA2260991.1"/>
    </source>
</evidence>
<dbReference type="AlphaFoldDB" id="A0A5B2XDF1"/>
<gene>
    <name evidence="3" type="ORF">F0L68_19575</name>
</gene>
<keyword evidence="4" id="KW-1185">Reference proteome</keyword>
<protein>
    <submittedName>
        <fullName evidence="3">Uncharacterized protein</fullName>
    </submittedName>
</protein>
<proteinExistence type="predicted"/>
<evidence type="ECO:0000313" key="4">
    <source>
        <dbReference type="Proteomes" id="UP000323454"/>
    </source>
</evidence>
<dbReference type="Proteomes" id="UP000323454">
    <property type="component" value="Unassembled WGS sequence"/>
</dbReference>
<keyword evidence="2" id="KW-0472">Membrane</keyword>